<evidence type="ECO:0000256" key="1">
    <source>
        <dbReference type="SAM" id="MobiDB-lite"/>
    </source>
</evidence>
<accession>A0A7R9HY59</accession>
<organism evidence="2">
    <name type="scientific">Timema bartmani</name>
    <dbReference type="NCBI Taxonomy" id="61472"/>
    <lineage>
        <taxon>Eukaryota</taxon>
        <taxon>Metazoa</taxon>
        <taxon>Ecdysozoa</taxon>
        <taxon>Arthropoda</taxon>
        <taxon>Hexapoda</taxon>
        <taxon>Insecta</taxon>
        <taxon>Pterygota</taxon>
        <taxon>Neoptera</taxon>
        <taxon>Polyneoptera</taxon>
        <taxon>Phasmatodea</taxon>
        <taxon>Timematodea</taxon>
        <taxon>Timematoidea</taxon>
        <taxon>Timematidae</taxon>
        <taxon>Timema</taxon>
    </lineage>
</organism>
<sequence>MSNFKKPDFIRLHLSGVSDSPNFITGQLQPCAAMSPITNLAMNLSGASLSTPRRKLSLSSTDSSPSITEMTERSTENLTREGQYGLKKFGNP</sequence>
<feature type="compositionally biased region" description="Low complexity" evidence="1">
    <location>
        <begin position="57"/>
        <end position="66"/>
    </location>
</feature>
<feature type="region of interest" description="Disordered" evidence="1">
    <location>
        <begin position="49"/>
        <end position="92"/>
    </location>
</feature>
<proteinExistence type="predicted"/>
<reference evidence="2" key="1">
    <citation type="submission" date="2020-11" db="EMBL/GenBank/DDBJ databases">
        <authorList>
            <person name="Tran Van P."/>
        </authorList>
    </citation>
    <scope>NUCLEOTIDE SEQUENCE</scope>
</reference>
<evidence type="ECO:0000313" key="2">
    <source>
        <dbReference type="EMBL" id="CAD7439904.1"/>
    </source>
</evidence>
<gene>
    <name evidence="2" type="ORF">TBIB3V08_LOCUS2446</name>
</gene>
<name>A0A7R9HY59_9NEOP</name>
<dbReference type="AlphaFoldDB" id="A0A7R9HY59"/>
<dbReference type="EMBL" id="OD564817">
    <property type="protein sequence ID" value="CAD7439904.1"/>
    <property type="molecule type" value="Genomic_DNA"/>
</dbReference>
<protein>
    <submittedName>
        <fullName evidence="2">Uncharacterized protein</fullName>
    </submittedName>
</protein>
<feature type="compositionally biased region" description="Basic and acidic residues" evidence="1">
    <location>
        <begin position="70"/>
        <end position="79"/>
    </location>
</feature>